<comment type="similarity">
    <text evidence="1">Belongs to the peptidase M17 family.</text>
</comment>
<dbReference type="CDD" id="cd00433">
    <property type="entry name" value="Peptidase_M17"/>
    <property type="match status" value="1"/>
</dbReference>
<evidence type="ECO:0000256" key="2">
    <source>
        <dbReference type="ARBA" id="ARBA00022438"/>
    </source>
</evidence>
<comment type="caution">
    <text evidence="6">The sequence shown here is derived from an EMBL/GenBank/DDBJ whole genome shotgun (WGS) entry which is preliminary data.</text>
</comment>
<keyword evidence="4" id="KW-0378">Hydrolase</keyword>
<dbReference type="Pfam" id="PF00883">
    <property type="entry name" value="Peptidase_M17"/>
    <property type="match status" value="1"/>
</dbReference>
<evidence type="ECO:0000259" key="5">
    <source>
        <dbReference type="PROSITE" id="PS00631"/>
    </source>
</evidence>
<evidence type="ECO:0000256" key="1">
    <source>
        <dbReference type="ARBA" id="ARBA00009528"/>
    </source>
</evidence>
<dbReference type="PROSITE" id="PS00631">
    <property type="entry name" value="CYTOSOL_AP"/>
    <property type="match status" value="1"/>
</dbReference>
<dbReference type="SUPFAM" id="SSF52949">
    <property type="entry name" value="Macro domain-like"/>
    <property type="match status" value="1"/>
</dbReference>
<dbReference type="GO" id="GO:0030145">
    <property type="term" value="F:manganese ion binding"/>
    <property type="evidence" value="ECO:0007669"/>
    <property type="project" value="InterPro"/>
</dbReference>
<protein>
    <recommendedName>
        <fullName evidence="5">Cytosol aminopeptidase domain-containing protein</fullName>
    </recommendedName>
</protein>
<dbReference type="OrthoDB" id="412814at2759"/>
<keyword evidence="3" id="KW-0645">Protease</keyword>
<evidence type="ECO:0000256" key="4">
    <source>
        <dbReference type="ARBA" id="ARBA00022801"/>
    </source>
</evidence>
<name>A0A177B243_9BILA</name>
<keyword evidence="7" id="KW-1185">Reference proteome</keyword>
<dbReference type="SUPFAM" id="SSF53187">
    <property type="entry name" value="Zn-dependent exopeptidases"/>
    <property type="match status" value="1"/>
</dbReference>
<dbReference type="InterPro" id="IPR043472">
    <property type="entry name" value="Macro_dom-like"/>
</dbReference>
<evidence type="ECO:0000313" key="6">
    <source>
        <dbReference type="EMBL" id="OAF68338.1"/>
    </source>
</evidence>
<evidence type="ECO:0000313" key="7">
    <source>
        <dbReference type="Proteomes" id="UP000078046"/>
    </source>
</evidence>
<dbReference type="PANTHER" id="PTHR11963">
    <property type="entry name" value="LEUCINE AMINOPEPTIDASE-RELATED"/>
    <property type="match status" value="1"/>
</dbReference>
<dbReference type="Gene3D" id="3.40.220.10">
    <property type="entry name" value="Leucine Aminopeptidase, subunit E, domain 1"/>
    <property type="match status" value="1"/>
</dbReference>
<dbReference type="Proteomes" id="UP000078046">
    <property type="component" value="Unassembled WGS sequence"/>
</dbReference>
<dbReference type="GO" id="GO:0005737">
    <property type="term" value="C:cytoplasm"/>
    <property type="evidence" value="ECO:0007669"/>
    <property type="project" value="InterPro"/>
</dbReference>
<dbReference type="PANTHER" id="PTHR11963:SF23">
    <property type="entry name" value="CYTOSOL AMINOPEPTIDASE"/>
    <property type="match status" value="1"/>
</dbReference>
<dbReference type="EMBL" id="LWCA01000464">
    <property type="protein sequence ID" value="OAF68338.1"/>
    <property type="molecule type" value="Genomic_DNA"/>
</dbReference>
<reference evidence="6 7" key="1">
    <citation type="submission" date="2016-04" db="EMBL/GenBank/DDBJ databases">
        <title>The genome of Intoshia linei affirms orthonectids as highly simplified spiralians.</title>
        <authorList>
            <person name="Mikhailov K.V."/>
            <person name="Slusarev G.S."/>
            <person name="Nikitin M.A."/>
            <person name="Logacheva M.D."/>
            <person name="Penin A."/>
            <person name="Aleoshin V."/>
            <person name="Panchin Y.V."/>
        </authorList>
    </citation>
    <scope>NUCLEOTIDE SEQUENCE [LARGE SCALE GENOMIC DNA]</scope>
    <source>
        <strain evidence="6">Intl2013</strain>
        <tissue evidence="6">Whole animal</tissue>
    </source>
</reference>
<dbReference type="InterPro" id="IPR011356">
    <property type="entry name" value="Leucine_aapep/pepB"/>
</dbReference>
<dbReference type="AlphaFoldDB" id="A0A177B243"/>
<dbReference type="InterPro" id="IPR000819">
    <property type="entry name" value="Peptidase_M17_C"/>
</dbReference>
<dbReference type="GO" id="GO:0006508">
    <property type="term" value="P:proteolysis"/>
    <property type="evidence" value="ECO:0007669"/>
    <property type="project" value="UniProtKB-KW"/>
</dbReference>
<dbReference type="Gene3D" id="3.40.630.10">
    <property type="entry name" value="Zn peptidases"/>
    <property type="match status" value="1"/>
</dbReference>
<dbReference type="GO" id="GO:0070006">
    <property type="term" value="F:metalloaminopeptidase activity"/>
    <property type="evidence" value="ECO:0007669"/>
    <property type="project" value="InterPro"/>
</dbReference>
<keyword evidence="2" id="KW-0031">Aminopeptidase</keyword>
<feature type="domain" description="Cytosol aminopeptidase" evidence="5">
    <location>
        <begin position="354"/>
        <end position="361"/>
    </location>
</feature>
<sequence length="519" mass="57270">MNRCANTLLRAFHLSTNSLSFSRMSSIKKGLVLGLYKSIDSDIKFTPTADKFCSNNDGLKKKIILSQIHEKEGKSALFFDEDEVYKYIVFYNLGDHNGPDFDEIEGLNPIKENVRHAAYTGVLTLSEFVDVVEIEDFEDSMCSAEGATLANMRFDEMKVTSKKKKSLPKITQYKGESPHWKIGSILSTGQNIARRLMEMPANVLTPTKYAEEVVQLFSKFDDVKVNVYDEKWIKEQKMGMFLSVAAGSAEPPKFVEILYKPKALSKYDIGLVGKGITHDTGGISLKPSSSMPDMRADMGGSANVVSTMYNLASLGTKINIIGCLPITENMPGGKATKPSDIVISRSGKSVQIDNTDAEGRLVLGDALDYIQDFDIVHGIIEMSTLTGAQAVALGEGATGMFSTCKKLSDILVKCGEVSGDRMWPMPYYKMYTKLMTKSTNADVNNIGCSRWEKINPAGACQAAAFLKEFIRDKYAKKYVHLDIAGVMDNKCEGVPYLPTGFSGRPTRTVTRALEYLVKI</sequence>
<accession>A0A177B243</accession>
<dbReference type="PRINTS" id="PR00481">
    <property type="entry name" value="LAMNOPPTDASE"/>
</dbReference>
<gene>
    <name evidence="6" type="ORF">A3Q56_03924</name>
</gene>
<proteinExistence type="inferred from homology"/>
<evidence type="ECO:0000256" key="3">
    <source>
        <dbReference type="ARBA" id="ARBA00022670"/>
    </source>
</evidence>
<organism evidence="6 7">
    <name type="scientific">Intoshia linei</name>
    <dbReference type="NCBI Taxonomy" id="1819745"/>
    <lineage>
        <taxon>Eukaryota</taxon>
        <taxon>Metazoa</taxon>
        <taxon>Spiralia</taxon>
        <taxon>Lophotrochozoa</taxon>
        <taxon>Mesozoa</taxon>
        <taxon>Orthonectida</taxon>
        <taxon>Rhopaluridae</taxon>
        <taxon>Intoshia</taxon>
    </lineage>
</organism>